<keyword evidence="3" id="KW-1185">Reference proteome</keyword>
<dbReference type="Gene3D" id="1.10.10.610">
    <property type="entry name" value="YehU-like"/>
    <property type="match status" value="1"/>
</dbReference>
<dbReference type="OrthoDB" id="6120729at2"/>
<dbReference type="SUPFAM" id="SSF118001">
    <property type="entry name" value="YehU-like"/>
    <property type="match status" value="1"/>
</dbReference>
<reference evidence="2 3" key="1">
    <citation type="submission" date="2018-11" db="EMBL/GenBank/DDBJ databases">
        <authorList>
            <person name="Ye M.-Q."/>
            <person name="Du Z.-J."/>
        </authorList>
    </citation>
    <scope>NUCLEOTIDE SEQUENCE [LARGE SCALE GENOMIC DNA]</scope>
    <source>
        <strain evidence="2 3">U0105</strain>
    </source>
</reference>
<gene>
    <name evidence="2" type="ORF">DRW07_11425</name>
</gene>
<name>A0A3N5Y0N9_9ALTE</name>
<evidence type="ECO:0000313" key="3">
    <source>
        <dbReference type="Proteomes" id="UP000275281"/>
    </source>
</evidence>
<dbReference type="RefSeq" id="WP_124028037.1">
    <property type="nucleotide sequence ID" value="NZ_JBHRSN010000006.1"/>
</dbReference>
<dbReference type="InterPro" id="IPR010648">
    <property type="entry name" value="UPF0270"/>
</dbReference>
<dbReference type="PIRSF" id="PIRSF006169">
    <property type="entry name" value="UCP006169"/>
    <property type="match status" value="1"/>
</dbReference>
<proteinExistence type="inferred from homology"/>
<dbReference type="EMBL" id="RPOK01000003">
    <property type="protein sequence ID" value="RPJ66680.1"/>
    <property type="molecule type" value="Genomic_DNA"/>
</dbReference>
<dbReference type="NCBIfam" id="NF003438">
    <property type="entry name" value="PRK04966.1"/>
    <property type="match status" value="1"/>
</dbReference>
<evidence type="ECO:0000256" key="1">
    <source>
        <dbReference type="ARBA" id="ARBA00006450"/>
    </source>
</evidence>
<comment type="similarity">
    <text evidence="1">Belongs to the UPF0270 family.</text>
</comment>
<comment type="caution">
    <text evidence="2">The sequence shown here is derived from an EMBL/GenBank/DDBJ whole genome shotgun (WGS) entry which is preliminary data.</text>
</comment>
<protein>
    <submittedName>
        <fullName evidence="2">YheU family protein</fullName>
    </submittedName>
</protein>
<dbReference type="Proteomes" id="UP000275281">
    <property type="component" value="Unassembled WGS sequence"/>
</dbReference>
<dbReference type="Pfam" id="PF06794">
    <property type="entry name" value="UPF0270"/>
    <property type="match status" value="1"/>
</dbReference>
<accession>A0A3N5Y0N9</accession>
<dbReference type="AlphaFoldDB" id="A0A3N5Y0N9"/>
<sequence>MIIPIDQLDAQTLNNIIESFVLREGTDYGDYTTDLKEKVAQVKAQLESGEAVIEYSELHETVDIKKKESE</sequence>
<evidence type="ECO:0000313" key="2">
    <source>
        <dbReference type="EMBL" id="RPJ66680.1"/>
    </source>
</evidence>
<organism evidence="2 3">
    <name type="scientific">Alteromonas sediminis</name>
    <dbReference type="NCBI Taxonomy" id="2259342"/>
    <lineage>
        <taxon>Bacteria</taxon>
        <taxon>Pseudomonadati</taxon>
        <taxon>Pseudomonadota</taxon>
        <taxon>Gammaproteobacteria</taxon>
        <taxon>Alteromonadales</taxon>
        <taxon>Alteromonadaceae</taxon>
        <taxon>Alteromonas/Salinimonas group</taxon>
        <taxon>Alteromonas</taxon>
    </lineage>
</organism>
<dbReference type="InterPro" id="IPR036685">
    <property type="entry name" value="YehU-like_sf"/>
</dbReference>